<protein>
    <recommendedName>
        <fullName evidence="5">SH3 domain-containing protein</fullName>
    </recommendedName>
</protein>
<evidence type="ECO:0000256" key="1">
    <source>
        <dbReference type="ARBA" id="ARBA00022443"/>
    </source>
</evidence>
<dbReference type="Gene3D" id="2.30.30.40">
    <property type="entry name" value="SH3 Domains"/>
    <property type="match status" value="1"/>
</dbReference>
<accession>A0A507BXN0</accession>
<dbReference type="Proteomes" id="UP000319731">
    <property type="component" value="Unassembled WGS sequence"/>
</dbReference>
<evidence type="ECO:0000313" key="6">
    <source>
        <dbReference type="EMBL" id="TPX30544.1"/>
    </source>
</evidence>
<evidence type="ECO:0000259" key="5">
    <source>
        <dbReference type="PROSITE" id="PS50002"/>
    </source>
</evidence>
<feature type="chain" id="PRO_5021498278" description="SH3 domain-containing protein" evidence="4">
    <location>
        <begin position="20"/>
        <end position="438"/>
    </location>
</feature>
<dbReference type="AlphaFoldDB" id="A0A507BXN0"/>
<keyword evidence="4" id="KW-0732">Signal</keyword>
<comment type="caution">
    <text evidence="6">The sequence shown here is derived from an EMBL/GenBank/DDBJ whole genome shotgun (WGS) entry which is preliminary data.</text>
</comment>
<feature type="region of interest" description="Disordered" evidence="3">
    <location>
        <begin position="419"/>
        <end position="438"/>
    </location>
</feature>
<dbReference type="RefSeq" id="XP_031022186.1">
    <property type="nucleotide sequence ID" value="XM_031171849.1"/>
</dbReference>
<feature type="domain" description="SH3" evidence="5">
    <location>
        <begin position="352"/>
        <end position="413"/>
    </location>
</feature>
<evidence type="ECO:0000256" key="2">
    <source>
        <dbReference type="PROSITE-ProRule" id="PRU00192"/>
    </source>
</evidence>
<keyword evidence="7" id="KW-1185">Reference proteome</keyword>
<dbReference type="EMBL" id="QEAO01000065">
    <property type="protein sequence ID" value="TPX30544.1"/>
    <property type="molecule type" value="Genomic_DNA"/>
</dbReference>
<sequence length="438" mass="47218">MRQLICGLLWLGSLTLGRAQVTGVAQQGATAVAPCFQLTGSKGCPDLTGSWLVPSDRFTDVASFDAYIASSIESSPTYVAAFQSAYGCTNFTGSLRFHTSVLCDYLVSFAAAECPEAAAITIKPLCQSTCAAFLQSLKDTYADPLQCTAIASTTADPNQKSQLNMRTFDVSQSPFSMYCNVLPNSACSSGLASDLAQCGFVNPNTTKSYCMSPTTMDPCCSSANQLFQVTLSQAVADPNDTYVFVASAVSAFLVMTLGCMVCAKAELRLRAQNKTAILFSDNTKVHASKSVVFSPRQVGKPGFDSGGLERKFTVARASVFPPSKQQGQYQLPEIIPTIPMPPLYRDQVPAKGLQEEWRCVEPFIPRLRDEIEILRDDVVVLEERFDDGWGCGTNQRTGQNGVFPMALFEPKTASCAGSGGRPNFHLGDRNSSILNSPW</sequence>
<dbReference type="OrthoDB" id="5340910at2759"/>
<dbReference type="SUPFAM" id="SSF50044">
    <property type="entry name" value="SH3-domain"/>
    <property type="match status" value="1"/>
</dbReference>
<dbReference type="InterPro" id="IPR036028">
    <property type="entry name" value="SH3-like_dom_sf"/>
</dbReference>
<evidence type="ECO:0000256" key="4">
    <source>
        <dbReference type="SAM" id="SignalP"/>
    </source>
</evidence>
<dbReference type="SMART" id="SM00326">
    <property type="entry name" value="SH3"/>
    <property type="match status" value="1"/>
</dbReference>
<proteinExistence type="predicted"/>
<reference evidence="6 7" key="1">
    <citation type="journal article" date="2019" name="Sci. Rep.">
        <title>Comparative genomics of chytrid fungi reveal insights into the obligate biotrophic and pathogenic lifestyle of Synchytrium endobioticum.</title>
        <authorList>
            <person name="van de Vossenberg B.T.L.H."/>
            <person name="Warris S."/>
            <person name="Nguyen H.D.T."/>
            <person name="van Gent-Pelzer M.P.E."/>
            <person name="Joly D.L."/>
            <person name="van de Geest H.C."/>
            <person name="Bonants P.J.M."/>
            <person name="Smith D.S."/>
            <person name="Levesque C.A."/>
            <person name="van der Lee T.A.J."/>
        </authorList>
    </citation>
    <scope>NUCLEOTIDE SEQUENCE [LARGE SCALE GENOMIC DNA]</scope>
    <source>
        <strain evidence="6 7">JEL517</strain>
    </source>
</reference>
<feature type="compositionally biased region" description="Polar residues" evidence="3">
    <location>
        <begin position="429"/>
        <end position="438"/>
    </location>
</feature>
<name>A0A507BXN0_9FUNG</name>
<dbReference type="PROSITE" id="PS50002">
    <property type="entry name" value="SH3"/>
    <property type="match status" value="1"/>
</dbReference>
<organism evidence="6 7">
    <name type="scientific">Synchytrium microbalum</name>
    <dbReference type="NCBI Taxonomy" id="1806994"/>
    <lineage>
        <taxon>Eukaryota</taxon>
        <taxon>Fungi</taxon>
        <taxon>Fungi incertae sedis</taxon>
        <taxon>Chytridiomycota</taxon>
        <taxon>Chytridiomycota incertae sedis</taxon>
        <taxon>Chytridiomycetes</taxon>
        <taxon>Synchytriales</taxon>
        <taxon>Synchytriaceae</taxon>
        <taxon>Synchytrium</taxon>
    </lineage>
</organism>
<dbReference type="InterPro" id="IPR001452">
    <property type="entry name" value="SH3_domain"/>
</dbReference>
<dbReference type="STRING" id="1806994.A0A507BXN0"/>
<dbReference type="GeneID" id="42007146"/>
<evidence type="ECO:0000313" key="7">
    <source>
        <dbReference type="Proteomes" id="UP000319731"/>
    </source>
</evidence>
<gene>
    <name evidence="6" type="ORF">SmJEL517_g05923</name>
</gene>
<evidence type="ECO:0000256" key="3">
    <source>
        <dbReference type="SAM" id="MobiDB-lite"/>
    </source>
</evidence>
<keyword evidence="1 2" id="KW-0728">SH3 domain</keyword>
<feature type="signal peptide" evidence="4">
    <location>
        <begin position="1"/>
        <end position="19"/>
    </location>
</feature>